<dbReference type="InParanoid" id="A0A0P0WWA8"/>
<organism evidence="2 3">
    <name type="scientific">Oryza sativa subsp. japonica</name>
    <name type="common">Rice</name>
    <dbReference type="NCBI Taxonomy" id="39947"/>
    <lineage>
        <taxon>Eukaryota</taxon>
        <taxon>Viridiplantae</taxon>
        <taxon>Streptophyta</taxon>
        <taxon>Embryophyta</taxon>
        <taxon>Tracheophyta</taxon>
        <taxon>Spermatophyta</taxon>
        <taxon>Magnoliopsida</taxon>
        <taxon>Liliopsida</taxon>
        <taxon>Poales</taxon>
        <taxon>Poaceae</taxon>
        <taxon>BOP clade</taxon>
        <taxon>Oryzoideae</taxon>
        <taxon>Oryzeae</taxon>
        <taxon>Oryzinae</taxon>
        <taxon>Oryza</taxon>
        <taxon>Oryza sativa</taxon>
    </lineage>
</organism>
<proteinExistence type="predicted"/>
<reference evidence="3" key="1">
    <citation type="journal article" date="2005" name="Nature">
        <title>The map-based sequence of the rice genome.</title>
        <authorList>
            <consortium name="International rice genome sequencing project (IRGSP)"/>
            <person name="Matsumoto T."/>
            <person name="Wu J."/>
            <person name="Kanamori H."/>
            <person name="Katayose Y."/>
            <person name="Fujisawa M."/>
            <person name="Namiki N."/>
            <person name="Mizuno H."/>
            <person name="Yamamoto K."/>
            <person name="Antonio B.A."/>
            <person name="Baba T."/>
            <person name="Sakata K."/>
            <person name="Nagamura Y."/>
            <person name="Aoki H."/>
            <person name="Arikawa K."/>
            <person name="Arita K."/>
            <person name="Bito T."/>
            <person name="Chiden Y."/>
            <person name="Fujitsuka N."/>
            <person name="Fukunaka R."/>
            <person name="Hamada M."/>
            <person name="Harada C."/>
            <person name="Hayashi A."/>
            <person name="Hijishita S."/>
            <person name="Honda M."/>
            <person name="Hosokawa S."/>
            <person name="Ichikawa Y."/>
            <person name="Idonuma A."/>
            <person name="Iijima M."/>
            <person name="Ikeda M."/>
            <person name="Ikeno M."/>
            <person name="Ito K."/>
            <person name="Ito S."/>
            <person name="Ito T."/>
            <person name="Ito Y."/>
            <person name="Ito Y."/>
            <person name="Iwabuchi A."/>
            <person name="Kamiya K."/>
            <person name="Karasawa W."/>
            <person name="Kurita K."/>
            <person name="Katagiri S."/>
            <person name="Kikuta A."/>
            <person name="Kobayashi H."/>
            <person name="Kobayashi N."/>
            <person name="Machita K."/>
            <person name="Maehara T."/>
            <person name="Masukawa M."/>
            <person name="Mizubayashi T."/>
            <person name="Mukai Y."/>
            <person name="Nagasaki H."/>
            <person name="Nagata Y."/>
            <person name="Naito S."/>
            <person name="Nakashima M."/>
            <person name="Nakama Y."/>
            <person name="Nakamichi Y."/>
            <person name="Nakamura M."/>
            <person name="Meguro A."/>
            <person name="Negishi M."/>
            <person name="Ohta I."/>
            <person name="Ohta T."/>
            <person name="Okamoto M."/>
            <person name="Ono N."/>
            <person name="Saji S."/>
            <person name="Sakaguchi M."/>
            <person name="Sakai K."/>
            <person name="Shibata M."/>
            <person name="Shimokawa T."/>
            <person name="Song J."/>
            <person name="Takazaki Y."/>
            <person name="Terasawa K."/>
            <person name="Tsugane M."/>
            <person name="Tsuji K."/>
            <person name="Ueda S."/>
            <person name="Waki K."/>
            <person name="Yamagata H."/>
            <person name="Yamamoto M."/>
            <person name="Yamamoto S."/>
            <person name="Yamane H."/>
            <person name="Yoshiki S."/>
            <person name="Yoshihara R."/>
            <person name="Yukawa K."/>
            <person name="Zhong H."/>
            <person name="Yano M."/>
            <person name="Yuan Q."/>
            <person name="Ouyang S."/>
            <person name="Liu J."/>
            <person name="Jones K.M."/>
            <person name="Gansberger K."/>
            <person name="Moffat K."/>
            <person name="Hill J."/>
            <person name="Bera J."/>
            <person name="Fadrosh D."/>
            <person name="Jin S."/>
            <person name="Johri S."/>
            <person name="Kim M."/>
            <person name="Overton L."/>
            <person name="Reardon M."/>
            <person name="Tsitrin T."/>
            <person name="Vuong H."/>
            <person name="Weaver B."/>
            <person name="Ciecko A."/>
            <person name="Tallon L."/>
            <person name="Jackson J."/>
            <person name="Pai G."/>
            <person name="Aken S.V."/>
            <person name="Utterback T."/>
            <person name="Reidmuller S."/>
            <person name="Feldblyum T."/>
            <person name="Hsiao J."/>
            <person name="Zismann V."/>
            <person name="Iobst S."/>
            <person name="de Vazeille A.R."/>
            <person name="Buell C.R."/>
            <person name="Ying K."/>
            <person name="Li Y."/>
            <person name="Lu T."/>
            <person name="Huang Y."/>
            <person name="Zhao Q."/>
            <person name="Feng Q."/>
            <person name="Zhang L."/>
            <person name="Zhu J."/>
            <person name="Weng Q."/>
            <person name="Mu J."/>
            <person name="Lu Y."/>
            <person name="Fan D."/>
            <person name="Liu Y."/>
            <person name="Guan J."/>
            <person name="Zhang Y."/>
            <person name="Yu S."/>
            <person name="Liu X."/>
            <person name="Zhang Y."/>
            <person name="Hong G."/>
            <person name="Han B."/>
            <person name="Choisne N."/>
            <person name="Demange N."/>
            <person name="Orjeda G."/>
            <person name="Samain S."/>
            <person name="Cattolico L."/>
            <person name="Pelletier E."/>
            <person name="Couloux A."/>
            <person name="Segurens B."/>
            <person name="Wincker P."/>
            <person name="D'Hont A."/>
            <person name="Scarpelli C."/>
            <person name="Weissenbach J."/>
            <person name="Salanoubat M."/>
            <person name="Quetier F."/>
            <person name="Yu Y."/>
            <person name="Kim H.R."/>
            <person name="Rambo T."/>
            <person name="Currie J."/>
            <person name="Collura K."/>
            <person name="Luo M."/>
            <person name="Yang T."/>
            <person name="Ammiraju J.S.S."/>
            <person name="Engler F."/>
            <person name="Soderlund C."/>
            <person name="Wing R.A."/>
            <person name="Palmer L.E."/>
            <person name="de la Bastide M."/>
            <person name="Spiegel L."/>
            <person name="Nascimento L."/>
            <person name="Zutavern T."/>
            <person name="O'Shaughnessy A."/>
            <person name="Dike S."/>
            <person name="Dedhia N."/>
            <person name="Preston R."/>
            <person name="Balija V."/>
            <person name="McCombie W.R."/>
            <person name="Chow T."/>
            <person name="Chen H."/>
            <person name="Chung M."/>
            <person name="Chen C."/>
            <person name="Shaw J."/>
            <person name="Wu H."/>
            <person name="Hsiao K."/>
            <person name="Chao Y."/>
            <person name="Chu M."/>
            <person name="Cheng C."/>
            <person name="Hour A."/>
            <person name="Lee P."/>
            <person name="Lin S."/>
            <person name="Lin Y."/>
            <person name="Liou J."/>
            <person name="Liu S."/>
            <person name="Hsing Y."/>
            <person name="Raghuvanshi S."/>
            <person name="Mohanty A."/>
            <person name="Bharti A.K."/>
            <person name="Gaur A."/>
            <person name="Gupta V."/>
            <person name="Kumar D."/>
            <person name="Ravi V."/>
            <person name="Vij S."/>
            <person name="Kapur A."/>
            <person name="Khurana P."/>
            <person name="Khurana P."/>
            <person name="Khurana J.P."/>
            <person name="Tyagi A.K."/>
            <person name="Gaikwad K."/>
            <person name="Singh A."/>
            <person name="Dalal V."/>
            <person name="Srivastava S."/>
            <person name="Dixit A."/>
            <person name="Pal A.K."/>
            <person name="Ghazi I.A."/>
            <person name="Yadav M."/>
            <person name="Pandit A."/>
            <person name="Bhargava A."/>
            <person name="Sureshbabu K."/>
            <person name="Batra K."/>
            <person name="Sharma T.R."/>
            <person name="Mohapatra T."/>
            <person name="Singh N.K."/>
            <person name="Messing J."/>
            <person name="Nelson A.B."/>
            <person name="Fuks G."/>
            <person name="Kavchok S."/>
            <person name="Keizer G."/>
            <person name="Linton E."/>
            <person name="Llaca V."/>
            <person name="Song R."/>
            <person name="Tanyolac B."/>
            <person name="Young S."/>
            <person name="Ho-Il K."/>
            <person name="Hahn J.H."/>
            <person name="Sangsakoo G."/>
            <person name="Vanavichit A."/>
            <person name="de Mattos Luiz.A.T."/>
            <person name="Zimmer P.D."/>
            <person name="Malone G."/>
            <person name="Dellagostin O."/>
            <person name="de Oliveira A.C."/>
            <person name="Bevan M."/>
            <person name="Bancroft I."/>
            <person name="Minx P."/>
            <person name="Cordum H."/>
            <person name="Wilson R."/>
            <person name="Cheng Z."/>
            <person name="Jin W."/>
            <person name="Jiang J."/>
            <person name="Leong S.A."/>
            <person name="Iwama H."/>
            <person name="Gojobori T."/>
            <person name="Itoh T."/>
            <person name="Niimura Y."/>
            <person name="Fujii Y."/>
            <person name="Habara T."/>
            <person name="Sakai H."/>
            <person name="Sato Y."/>
            <person name="Wilson G."/>
            <person name="Kumar K."/>
            <person name="McCouch S."/>
            <person name="Juretic N."/>
            <person name="Hoen D."/>
            <person name="Wright S."/>
            <person name="Bruskiewich R."/>
            <person name="Bureau T."/>
            <person name="Miyao A."/>
            <person name="Hirochika H."/>
            <person name="Nishikawa T."/>
            <person name="Kadowaki K."/>
            <person name="Sugiura M."/>
            <person name="Burr B."/>
            <person name="Sasaki T."/>
        </authorList>
    </citation>
    <scope>NUCLEOTIDE SEQUENCE [LARGE SCALE GENOMIC DNA]</scope>
    <source>
        <strain evidence="3">cv. Nipponbare</strain>
    </source>
</reference>
<accession>A0A0P0WWA8</accession>
<dbReference type="AlphaFoldDB" id="A0A0P0WWA8"/>
<feature type="region of interest" description="Disordered" evidence="1">
    <location>
        <begin position="48"/>
        <end position="77"/>
    </location>
</feature>
<evidence type="ECO:0000313" key="3">
    <source>
        <dbReference type="Proteomes" id="UP000059680"/>
    </source>
</evidence>
<evidence type="ECO:0000256" key="1">
    <source>
        <dbReference type="SAM" id="MobiDB-lite"/>
    </source>
</evidence>
<reference evidence="2 3" key="3">
    <citation type="journal article" date="2013" name="Rice">
        <title>Improvement of the Oryza sativa Nipponbare reference genome using next generation sequence and optical map data.</title>
        <authorList>
            <person name="Kawahara Y."/>
            <person name="de la Bastide M."/>
            <person name="Hamilton J.P."/>
            <person name="Kanamori H."/>
            <person name="McCombie W.R."/>
            <person name="Ouyang S."/>
            <person name="Schwartz D.C."/>
            <person name="Tanaka T."/>
            <person name="Wu J."/>
            <person name="Zhou S."/>
            <person name="Childs K.L."/>
            <person name="Davidson R.M."/>
            <person name="Lin H."/>
            <person name="Quesada-Ocampo L."/>
            <person name="Vaillancourt B."/>
            <person name="Sakai H."/>
            <person name="Lee S.S."/>
            <person name="Kim J."/>
            <person name="Numa H."/>
            <person name="Itoh T."/>
            <person name="Buell C.R."/>
            <person name="Matsumoto T."/>
        </authorList>
    </citation>
    <scope>NUCLEOTIDE SEQUENCE [LARGE SCALE GENOMIC DNA]</scope>
    <source>
        <strain evidence="3">cv. Nipponbare</strain>
    </source>
</reference>
<dbReference type="Gramene" id="Os06t0313000-00">
    <property type="protein sequence ID" value="Os06t0313000-00"/>
    <property type="gene ID" value="Os06g0313000"/>
</dbReference>
<dbReference type="EMBL" id="AP014962">
    <property type="protein sequence ID" value="BAS97448.1"/>
    <property type="molecule type" value="Genomic_DNA"/>
</dbReference>
<sequence length="77" mass="7794">MDRRRLAGLATTAAAVVTFANPHSSADASALAGNDGASPSHIAFLSLSQDSLSPAGRMGQRPKKPGEAPRDHLGADA</sequence>
<gene>
    <name evidence="2" type="ordered locus">Os06g0313000</name>
    <name evidence="2" type="ORF">OSNPB_060313000</name>
</gene>
<protein>
    <submittedName>
        <fullName evidence="2">Os06g0313000 protein</fullName>
    </submittedName>
</protein>
<reference evidence="2 3" key="2">
    <citation type="journal article" date="2013" name="Plant Cell Physiol.">
        <title>Rice Annotation Project Database (RAP-DB): an integrative and interactive database for rice genomics.</title>
        <authorList>
            <person name="Sakai H."/>
            <person name="Lee S.S."/>
            <person name="Tanaka T."/>
            <person name="Numa H."/>
            <person name="Kim J."/>
            <person name="Kawahara Y."/>
            <person name="Wakimoto H."/>
            <person name="Yang C.C."/>
            <person name="Iwamoto M."/>
            <person name="Abe T."/>
            <person name="Yamada Y."/>
            <person name="Muto A."/>
            <person name="Inokuchi H."/>
            <person name="Ikemura T."/>
            <person name="Matsumoto T."/>
            <person name="Sasaki T."/>
            <person name="Itoh T."/>
        </authorList>
    </citation>
    <scope>NUCLEOTIDE SEQUENCE [LARGE SCALE GENOMIC DNA]</scope>
    <source>
        <strain evidence="3">cv. Nipponbare</strain>
    </source>
</reference>
<dbReference type="PaxDb" id="39947-A0A0P0WWA8"/>
<evidence type="ECO:0000313" key="2">
    <source>
        <dbReference type="EMBL" id="BAS97448.1"/>
    </source>
</evidence>
<dbReference type="Proteomes" id="UP000059680">
    <property type="component" value="Chromosome 6"/>
</dbReference>
<feature type="compositionally biased region" description="Basic and acidic residues" evidence="1">
    <location>
        <begin position="64"/>
        <end position="77"/>
    </location>
</feature>
<keyword evidence="3" id="KW-1185">Reference proteome</keyword>
<name>A0A0P0WWA8_ORYSJ</name>